<evidence type="ECO:0000313" key="1">
    <source>
        <dbReference type="EMBL" id="QFZ92066.2"/>
    </source>
</evidence>
<name>A0AAT9JTG8_SYNEL</name>
<reference evidence="1" key="1">
    <citation type="submission" date="2024-01" db="EMBL/GenBank/DDBJ databases">
        <title>Synechococcus elongatus PCC 11802, a close yet different native of Synechococcus elongatus PCC 11801.</title>
        <authorList>
            <person name="Jaiswal D."/>
            <person name="Sengupta A."/>
            <person name="Sengupta S."/>
            <person name="Pakrasi H.B."/>
            <person name="Wangikar P."/>
        </authorList>
    </citation>
    <scope>NUCLEOTIDE SEQUENCE</scope>
    <source>
        <strain evidence="1">PCC 11802</strain>
    </source>
</reference>
<gene>
    <name evidence="1" type="ORF">EKO22_06480</name>
</gene>
<dbReference type="EMBL" id="CP034671">
    <property type="protein sequence ID" value="QFZ92066.2"/>
    <property type="molecule type" value="Genomic_DNA"/>
</dbReference>
<proteinExistence type="predicted"/>
<organism evidence="1">
    <name type="scientific">Synechococcus elongatus PCC 11802</name>
    <dbReference type="NCBI Taxonomy" id="2283154"/>
    <lineage>
        <taxon>Bacteria</taxon>
        <taxon>Bacillati</taxon>
        <taxon>Cyanobacteriota</taxon>
        <taxon>Cyanophyceae</taxon>
        <taxon>Synechococcales</taxon>
        <taxon>Synechococcaceae</taxon>
        <taxon>Synechococcus</taxon>
    </lineage>
</organism>
<protein>
    <submittedName>
        <fullName evidence="1">Uncharacterized protein</fullName>
    </submittedName>
</protein>
<dbReference type="RefSeq" id="WP_208678883.1">
    <property type="nucleotide sequence ID" value="NZ_CP034671.2"/>
</dbReference>
<accession>A0AAT9JTG8</accession>
<dbReference type="AlphaFoldDB" id="A0AAT9JTG8"/>
<sequence length="185" mass="21047">MSGPETVDRCLAACCDRAIGVALLQQHRPYWELLPSLRRPAESLLPLPLPLVRRRERLVSDRGVETVVHLTPVPCELVFLLCDPEWKVKVGPDICLLIHRPEESFNDLIDRWRKTQICLSQPYEWHLEETQKQFQAEAGEAVLPLFLLQPDGPELIRKALTTVGLPWVTLPLELPEVNNLVPAIS</sequence>